<name>A0A183F734_HELPZ</name>
<accession>A0A183F734</accession>
<reference evidence="1 2" key="1">
    <citation type="submission" date="2018-11" db="EMBL/GenBank/DDBJ databases">
        <authorList>
            <consortium name="Pathogen Informatics"/>
        </authorList>
    </citation>
    <scope>NUCLEOTIDE SEQUENCE [LARGE SCALE GENOMIC DNA]</scope>
</reference>
<evidence type="ECO:0000313" key="1">
    <source>
        <dbReference type="EMBL" id="VDO22462.1"/>
    </source>
</evidence>
<keyword evidence="2" id="KW-1185">Reference proteome</keyword>
<reference evidence="3" key="2">
    <citation type="submission" date="2019-09" db="UniProtKB">
        <authorList>
            <consortium name="WormBaseParasite"/>
        </authorList>
    </citation>
    <scope>IDENTIFICATION</scope>
</reference>
<evidence type="ECO:0000313" key="3">
    <source>
        <dbReference type="WBParaSite" id="HPBE_0000197601-mRNA-1"/>
    </source>
</evidence>
<dbReference type="Proteomes" id="UP000050761">
    <property type="component" value="Unassembled WGS sequence"/>
</dbReference>
<gene>
    <name evidence="1" type="ORF">HPBE_LOCUS1977</name>
</gene>
<protein>
    <submittedName>
        <fullName evidence="3">Reverse transcriptase domain-containing protein</fullName>
    </submittedName>
</protein>
<accession>A0A3P7WYM0</accession>
<dbReference type="WBParaSite" id="HPBE_0000197601-mRNA-1">
    <property type="protein sequence ID" value="HPBE_0000197601-mRNA-1"/>
    <property type="gene ID" value="HPBE_0000197601"/>
</dbReference>
<dbReference type="EMBL" id="UZAH01002573">
    <property type="protein sequence ID" value="VDO22462.1"/>
    <property type="molecule type" value="Genomic_DNA"/>
</dbReference>
<dbReference type="AlphaFoldDB" id="A0A183F734"/>
<sequence length="154" mass="17596">MIWKQIFKSLHNLQMFFPFITAFANQWLPLARESAPVGAPWYCEDAVKVLYWDDKGYLVDSKRTSNLRFGDDIVLISTSPAEVEEVLKELNATGMKIGLDMNMLNVVTVHQRELNMGKDLAHEIAYGQRGYKRFVLNGCTLTGKKLELVSLLRN</sequence>
<organism evidence="2 3">
    <name type="scientific">Heligmosomoides polygyrus</name>
    <name type="common">Parasitic roundworm</name>
    <dbReference type="NCBI Taxonomy" id="6339"/>
    <lineage>
        <taxon>Eukaryota</taxon>
        <taxon>Metazoa</taxon>
        <taxon>Ecdysozoa</taxon>
        <taxon>Nematoda</taxon>
        <taxon>Chromadorea</taxon>
        <taxon>Rhabditida</taxon>
        <taxon>Rhabditina</taxon>
        <taxon>Rhabditomorpha</taxon>
        <taxon>Strongyloidea</taxon>
        <taxon>Heligmosomidae</taxon>
        <taxon>Heligmosomoides</taxon>
    </lineage>
</organism>
<evidence type="ECO:0000313" key="2">
    <source>
        <dbReference type="Proteomes" id="UP000050761"/>
    </source>
</evidence>
<proteinExistence type="predicted"/>